<evidence type="ECO:0008006" key="3">
    <source>
        <dbReference type="Google" id="ProtNLM"/>
    </source>
</evidence>
<reference evidence="1 2" key="1">
    <citation type="submission" date="2018-05" db="EMBL/GenBank/DDBJ databases">
        <title>Marinilabilia rubrum sp. nov., isolated from saltern sediment.</title>
        <authorList>
            <person name="Zhang R."/>
        </authorList>
    </citation>
    <scope>NUCLEOTIDE SEQUENCE [LARGE SCALE GENOMIC DNA]</scope>
    <source>
        <strain evidence="1 2">WTE16</strain>
    </source>
</reference>
<dbReference type="OrthoDB" id="1453417at2"/>
<organism evidence="1 2">
    <name type="scientific">Marinilabilia rubra</name>
    <dbReference type="NCBI Taxonomy" id="2162893"/>
    <lineage>
        <taxon>Bacteria</taxon>
        <taxon>Pseudomonadati</taxon>
        <taxon>Bacteroidota</taxon>
        <taxon>Bacteroidia</taxon>
        <taxon>Marinilabiliales</taxon>
        <taxon>Marinilabiliaceae</taxon>
        <taxon>Marinilabilia</taxon>
    </lineage>
</organism>
<dbReference type="InterPro" id="IPR037883">
    <property type="entry name" value="Knr4/Smi1-like_sf"/>
</dbReference>
<accession>A0A2U2B3I3</accession>
<protein>
    <recommendedName>
        <fullName evidence="3">Knr4/Smi1-like domain-containing protein</fullName>
    </recommendedName>
</protein>
<evidence type="ECO:0000313" key="1">
    <source>
        <dbReference type="EMBL" id="PWD97618.1"/>
    </source>
</evidence>
<dbReference type="RefSeq" id="WP_109266247.1">
    <property type="nucleotide sequence ID" value="NZ_QEWP01000031.1"/>
</dbReference>
<comment type="caution">
    <text evidence="1">The sequence shown here is derived from an EMBL/GenBank/DDBJ whole genome shotgun (WGS) entry which is preliminary data.</text>
</comment>
<dbReference type="AlphaFoldDB" id="A0A2U2B3I3"/>
<name>A0A2U2B3I3_9BACT</name>
<gene>
    <name evidence="1" type="ORF">DDZ16_19960</name>
</gene>
<proteinExistence type="predicted"/>
<dbReference type="Proteomes" id="UP000244956">
    <property type="component" value="Unassembled WGS sequence"/>
</dbReference>
<dbReference type="EMBL" id="QEWP01000031">
    <property type="protein sequence ID" value="PWD97618.1"/>
    <property type="molecule type" value="Genomic_DNA"/>
</dbReference>
<keyword evidence="2" id="KW-1185">Reference proteome</keyword>
<sequence length="262" mass="31665">MDYKKYYKEIKEKLIRFSTVVYYEPMTEDNILEMEKKIGQPIKPLYREYLLTFGMTQDIFEKLITDIDSFFEDFDFIKKSLNGYLPIFSDIDMEDTIYLINNKDLQDDFVYKVIIDSDDKIGKIKKLKLFQRIIEESISKLNKNHKSRCLNKNKVNNAEFNISDKDFNDFIEIFKTEGLKQKTDWQPKYYPENIFGDEVALFYLFDNEIIIERDEDHSQYRFELEEPILTDNKKSIIRKTEKLLKVQRVKFEKIECKLIENE</sequence>
<dbReference type="SUPFAM" id="SSF160631">
    <property type="entry name" value="SMI1/KNR4-like"/>
    <property type="match status" value="1"/>
</dbReference>
<evidence type="ECO:0000313" key="2">
    <source>
        <dbReference type="Proteomes" id="UP000244956"/>
    </source>
</evidence>